<keyword evidence="2" id="KW-0001">2Fe-2S</keyword>
<keyword evidence="3" id="KW-0479">Metal-binding</keyword>
<evidence type="ECO:0000259" key="7">
    <source>
        <dbReference type="PROSITE" id="PS51296"/>
    </source>
</evidence>
<dbReference type="Proteomes" id="UP000253104">
    <property type="component" value="Chromosome mHSR5_B"/>
</dbReference>
<dbReference type="EMBL" id="CP024903">
    <property type="protein sequence ID" value="AXF24669.1"/>
    <property type="molecule type" value="Genomic_DNA"/>
</dbReference>
<evidence type="ECO:0000313" key="9">
    <source>
        <dbReference type="Proteomes" id="UP000253104"/>
    </source>
</evidence>
<dbReference type="PROSITE" id="PS51296">
    <property type="entry name" value="RIESKE"/>
    <property type="match status" value="1"/>
</dbReference>
<gene>
    <name evidence="8" type="ORF">CUJ89_30915</name>
</gene>
<dbReference type="SUPFAM" id="SSF50022">
    <property type="entry name" value="ISP domain"/>
    <property type="match status" value="1"/>
</dbReference>
<dbReference type="GO" id="GO:0008203">
    <property type="term" value="P:cholesterol metabolic process"/>
    <property type="evidence" value="ECO:0007669"/>
    <property type="project" value="InterPro"/>
</dbReference>
<feature type="domain" description="Rieske" evidence="7">
    <location>
        <begin position="19"/>
        <end position="121"/>
    </location>
</feature>
<dbReference type="Gene3D" id="2.102.10.10">
    <property type="entry name" value="Rieske [2Fe-2S] iron-sulphur domain"/>
    <property type="match status" value="1"/>
</dbReference>
<dbReference type="OrthoDB" id="9769355at2"/>
<dbReference type="PANTHER" id="PTHR21266">
    <property type="entry name" value="IRON-SULFUR DOMAIN CONTAINING PROTEIN"/>
    <property type="match status" value="1"/>
</dbReference>
<evidence type="ECO:0000256" key="2">
    <source>
        <dbReference type="ARBA" id="ARBA00022714"/>
    </source>
</evidence>
<organism evidence="8 9">
    <name type="scientific">Burkholderia pyrrocinia</name>
    <name type="common">Pseudomonas pyrrocinia</name>
    <dbReference type="NCBI Taxonomy" id="60550"/>
    <lineage>
        <taxon>Bacteria</taxon>
        <taxon>Pseudomonadati</taxon>
        <taxon>Pseudomonadota</taxon>
        <taxon>Betaproteobacteria</taxon>
        <taxon>Burkholderiales</taxon>
        <taxon>Burkholderiaceae</taxon>
        <taxon>Burkholderia</taxon>
        <taxon>Burkholderia cepacia complex</taxon>
    </lineage>
</organism>
<accession>A0A2Z5N570</accession>
<dbReference type="RefSeq" id="WP_114181042.1">
    <property type="nucleotide sequence ID" value="NZ_CP024903.1"/>
</dbReference>
<evidence type="ECO:0000256" key="1">
    <source>
        <dbReference type="ARBA" id="ARBA00001962"/>
    </source>
</evidence>
<keyword evidence="5" id="KW-0408">Iron</keyword>
<dbReference type="InterPro" id="IPR050584">
    <property type="entry name" value="Cholesterol_7-desaturase"/>
</dbReference>
<dbReference type="Pfam" id="PF19298">
    <property type="entry name" value="KshA_C"/>
    <property type="match status" value="1"/>
</dbReference>
<comment type="cofactor">
    <cofactor evidence="1">
        <name>Fe cation</name>
        <dbReference type="ChEBI" id="CHEBI:24875"/>
    </cofactor>
</comment>
<dbReference type="GO" id="GO:0046872">
    <property type="term" value="F:metal ion binding"/>
    <property type="evidence" value="ECO:0007669"/>
    <property type="project" value="UniProtKB-KW"/>
</dbReference>
<dbReference type="InterPro" id="IPR017941">
    <property type="entry name" value="Rieske_2Fe-2S"/>
</dbReference>
<proteinExistence type="predicted"/>
<sequence>MATYAKIISQMPTRYARGWHCFGLEREIRTGEVTSLEAFGTKLVAYRGEDGKIRVFDGVCPHMGANLALGAVKGNNLECPFHSWQWGEGGRCEHIPYASRIPMKARIREWETMIENELLFIWHDHEEKPSIEDQRIPPHRCCNEAGWSDWVVISRPANTNCRELIDNLSDVYHFEPVHGSPVSSFVNVAERHTYCQMLTGGNQLIGTGDSLRSIAYYHGPSYVIADMDAEMWGHRLECIMMIGSVPIHQDQFMMHFGMKVRAVPELSFSENQKLIAAYIANGQETFFQDLRIWDKKTRVDNPILCDGDGPVYQLRDWYHQFYLDRAKVPASTEEKRVYVTRRREDTRQWVLEEHGFDLDKQEPVGIIRSFEEIALGATEHV</sequence>
<dbReference type="GO" id="GO:0016491">
    <property type="term" value="F:oxidoreductase activity"/>
    <property type="evidence" value="ECO:0007669"/>
    <property type="project" value="UniProtKB-KW"/>
</dbReference>
<evidence type="ECO:0000256" key="4">
    <source>
        <dbReference type="ARBA" id="ARBA00023002"/>
    </source>
</evidence>
<evidence type="ECO:0000256" key="5">
    <source>
        <dbReference type="ARBA" id="ARBA00023004"/>
    </source>
</evidence>
<reference evidence="8 9" key="1">
    <citation type="journal article" date="2018" name="ISME J.">
        <title>Involvement of Burkholderiaceae and sulfurous volatiles in disease-suppressive soils.</title>
        <authorList>
            <person name="Carrion V.J."/>
            <person name="Cordovez V."/>
            <person name="Tyc O."/>
            <person name="Etalo D.W."/>
            <person name="de Bruijn I."/>
            <person name="de Jager V.C."/>
            <person name="Medema M.H."/>
            <person name="Eberl L."/>
            <person name="Raaijmakers J.M."/>
        </authorList>
    </citation>
    <scope>NUCLEOTIDE SEQUENCE [LARGE SCALE GENOMIC DNA]</scope>
    <source>
        <strain evidence="9">mHSR5</strain>
    </source>
</reference>
<keyword evidence="4" id="KW-0560">Oxidoreductase</keyword>
<name>A0A2Z5N570_BURPY</name>
<dbReference type="Pfam" id="PF00355">
    <property type="entry name" value="Rieske"/>
    <property type="match status" value="1"/>
</dbReference>
<protein>
    <submittedName>
        <fullName evidence="8">3-ketosteroid-9-alpha-hydroxylase</fullName>
    </submittedName>
</protein>
<dbReference type="InterPro" id="IPR036922">
    <property type="entry name" value="Rieske_2Fe-2S_sf"/>
</dbReference>
<evidence type="ECO:0000256" key="6">
    <source>
        <dbReference type="ARBA" id="ARBA00023014"/>
    </source>
</evidence>
<dbReference type="Gene3D" id="3.90.380.10">
    <property type="entry name" value="Naphthalene 1,2-dioxygenase Alpha Subunit, Chain A, domain 1"/>
    <property type="match status" value="1"/>
</dbReference>
<evidence type="ECO:0000256" key="3">
    <source>
        <dbReference type="ARBA" id="ARBA00022723"/>
    </source>
</evidence>
<keyword evidence="6" id="KW-0411">Iron-sulfur</keyword>
<dbReference type="SUPFAM" id="SSF55961">
    <property type="entry name" value="Bet v1-like"/>
    <property type="match status" value="1"/>
</dbReference>
<dbReference type="GO" id="GO:0051537">
    <property type="term" value="F:2 iron, 2 sulfur cluster binding"/>
    <property type="evidence" value="ECO:0007669"/>
    <property type="project" value="UniProtKB-KW"/>
</dbReference>
<evidence type="ECO:0000313" key="8">
    <source>
        <dbReference type="EMBL" id="AXF24669.1"/>
    </source>
</evidence>
<dbReference type="PANTHER" id="PTHR21266:SF60">
    <property type="entry name" value="3-KETOSTEROID-9-ALPHA-MONOOXYGENASE, OXYGENASE COMPONENT"/>
    <property type="match status" value="1"/>
</dbReference>
<dbReference type="InterPro" id="IPR045605">
    <property type="entry name" value="KshA-like_C"/>
</dbReference>
<dbReference type="AlphaFoldDB" id="A0A2Z5N570"/>